<dbReference type="Gene3D" id="1.10.10.10">
    <property type="entry name" value="Winged helix-like DNA-binding domain superfamily/Winged helix DNA-binding domain"/>
    <property type="match status" value="1"/>
</dbReference>
<dbReference type="GO" id="GO:0003700">
    <property type="term" value="F:DNA-binding transcription factor activity"/>
    <property type="evidence" value="ECO:0007669"/>
    <property type="project" value="InterPro"/>
</dbReference>
<gene>
    <name evidence="6" type="ORF">SAMN05443637_10891</name>
</gene>
<keyword evidence="2" id="KW-0805">Transcription regulation</keyword>
<dbReference type="Pfam" id="PF00126">
    <property type="entry name" value="HTH_1"/>
    <property type="match status" value="1"/>
</dbReference>
<dbReference type="PROSITE" id="PS50931">
    <property type="entry name" value="HTH_LYSR"/>
    <property type="match status" value="1"/>
</dbReference>
<dbReference type="GO" id="GO:0032993">
    <property type="term" value="C:protein-DNA complex"/>
    <property type="evidence" value="ECO:0007669"/>
    <property type="project" value="TreeGrafter"/>
</dbReference>
<dbReference type="RefSeq" id="WP_073457200.1">
    <property type="nucleotide sequence ID" value="NZ_FRAP01000008.1"/>
</dbReference>
<keyword evidence="3" id="KW-0238">DNA-binding</keyword>
<dbReference type="SUPFAM" id="SSF46785">
    <property type="entry name" value="Winged helix' DNA-binding domain"/>
    <property type="match status" value="1"/>
</dbReference>
<dbReference type="SUPFAM" id="SSF53850">
    <property type="entry name" value="Periplasmic binding protein-like II"/>
    <property type="match status" value="1"/>
</dbReference>
<proteinExistence type="inferred from homology"/>
<dbReference type="EMBL" id="FRAP01000008">
    <property type="protein sequence ID" value="SHK57260.1"/>
    <property type="molecule type" value="Genomic_DNA"/>
</dbReference>
<dbReference type="PANTHER" id="PTHR30346:SF0">
    <property type="entry name" value="HCA OPERON TRANSCRIPTIONAL ACTIVATOR HCAR"/>
    <property type="match status" value="1"/>
</dbReference>
<accession>A0A1M6TJZ9</accession>
<comment type="similarity">
    <text evidence="1">Belongs to the LysR transcriptional regulatory family.</text>
</comment>
<organism evidence="6 7">
    <name type="scientific">Pseudonocardia thermophila</name>
    <dbReference type="NCBI Taxonomy" id="1848"/>
    <lineage>
        <taxon>Bacteria</taxon>
        <taxon>Bacillati</taxon>
        <taxon>Actinomycetota</taxon>
        <taxon>Actinomycetes</taxon>
        <taxon>Pseudonocardiales</taxon>
        <taxon>Pseudonocardiaceae</taxon>
        <taxon>Pseudonocardia</taxon>
    </lineage>
</organism>
<dbReference type="CDD" id="cd08414">
    <property type="entry name" value="PBP2_LTTR_aromatics_like"/>
    <property type="match status" value="1"/>
</dbReference>
<dbReference type="Pfam" id="PF03466">
    <property type="entry name" value="LysR_substrate"/>
    <property type="match status" value="1"/>
</dbReference>
<dbReference type="FunFam" id="1.10.10.10:FF:000001">
    <property type="entry name" value="LysR family transcriptional regulator"/>
    <property type="match status" value="1"/>
</dbReference>
<evidence type="ECO:0000259" key="5">
    <source>
        <dbReference type="PROSITE" id="PS50931"/>
    </source>
</evidence>
<dbReference type="PRINTS" id="PR00039">
    <property type="entry name" value="HTHLYSR"/>
</dbReference>
<dbReference type="GO" id="GO:0003677">
    <property type="term" value="F:DNA binding"/>
    <property type="evidence" value="ECO:0007669"/>
    <property type="project" value="UniProtKB-KW"/>
</dbReference>
<keyword evidence="4" id="KW-0804">Transcription</keyword>
<evidence type="ECO:0000256" key="4">
    <source>
        <dbReference type="ARBA" id="ARBA00023163"/>
    </source>
</evidence>
<dbReference type="AlphaFoldDB" id="A0A1M6TJZ9"/>
<dbReference type="STRING" id="1848.SAMN05443637_10891"/>
<dbReference type="InterPro" id="IPR000847">
    <property type="entry name" value="LysR_HTH_N"/>
</dbReference>
<dbReference type="PANTHER" id="PTHR30346">
    <property type="entry name" value="TRANSCRIPTIONAL DUAL REGULATOR HCAR-RELATED"/>
    <property type="match status" value="1"/>
</dbReference>
<sequence length="305" mass="33266">MGDVHLRDLRYFVAVAEEGSFTKAATERLFVSQPALSKQIRQLESRLRAELFTRSARSVTLTPAGEALLPRAKELLAGWEAALAAVTSAAEAARRTLTVGLHARTPPDLPAAVARVVDEQLPGYRVEFRQVSWDDPATGLVGELVDLAVAWLPVHDGQGLSARIVAREERWVAMPAGHRLASHTEVEFAELEDEPFVALPIAAGPMREFWLAVEQRSAPVRIAAEAHTAEEMFGAVAAGTGLVLLSATNAARYRWPGVVCRRVRGLPPAELAVLWRSADRRPAVRVVADACARHIHWPAHASMNR</sequence>
<feature type="domain" description="HTH lysR-type" evidence="5">
    <location>
        <begin position="4"/>
        <end position="62"/>
    </location>
</feature>
<dbReference type="Proteomes" id="UP000184363">
    <property type="component" value="Unassembled WGS sequence"/>
</dbReference>
<dbReference type="InterPro" id="IPR005119">
    <property type="entry name" value="LysR_subst-bd"/>
</dbReference>
<name>A0A1M6TJZ9_PSETH</name>
<dbReference type="OrthoDB" id="4140098at2"/>
<protein>
    <submittedName>
        <fullName evidence="6">Transcriptional regulator, LysR family</fullName>
    </submittedName>
</protein>
<evidence type="ECO:0000313" key="7">
    <source>
        <dbReference type="Proteomes" id="UP000184363"/>
    </source>
</evidence>
<evidence type="ECO:0000313" key="6">
    <source>
        <dbReference type="EMBL" id="SHK57260.1"/>
    </source>
</evidence>
<dbReference type="Gene3D" id="3.40.190.10">
    <property type="entry name" value="Periplasmic binding protein-like II"/>
    <property type="match status" value="2"/>
</dbReference>
<reference evidence="6 7" key="1">
    <citation type="submission" date="2016-11" db="EMBL/GenBank/DDBJ databases">
        <authorList>
            <person name="Jaros S."/>
            <person name="Januszkiewicz K."/>
            <person name="Wedrychowicz H."/>
        </authorList>
    </citation>
    <scope>NUCLEOTIDE SEQUENCE [LARGE SCALE GENOMIC DNA]</scope>
    <source>
        <strain evidence="6 7">DSM 43832</strain>
    </source>
</reference>
<evidence type="ECO:0000256" key="1">
    <source>
        <dbReference type="ARBA" id="ARBA00009437"/>
    </source>
</evidence>
<keyword evidence="7" id="KW-1185">Reference proteome</keyword>
<evidence type="ECO:0000256" key="3">
    <source>
        <dbReference type="ARBA" id="ARBA00023125"/>
    </source>
</evidence>
<dbReference type="InterPro" id="IPR036388">
    <property type="entry name" value="WH-like_DNA-bd_sf"/>
</dbReference>
<dbReference type="InterPro" id="IPR036390">
    <property type="entry name" value="WH_DNA-bd_sf"/>
</dbReference>
<evidence type="ECO:0000256" key="2">
    <source>
        <dbReference type="ARBA" id="ARBA00023015"/>
    </source>
</evidence>